<keyword evidence="2 5" id="KW-0479">Metal-binding</keyword>
<keyword evidence="8" id="KW-1185">Reference proteome</keyword>
<sequence length="173" mass="19536">MLSDKMQAALNQQVNAELFSAYLYYSMMNYFESKSLPGCAHWMKLQALEEMTHARKLEAFVNERGGRILLTPIDGPETEWASPLAVFEEAYKHELKVTKMINDLVDLAIKESDHATNNFLQWFVGEQVEEEASADEVVQKLKLVDSTQGGLFMVDRELGQRAFNLPPEFGGGA</sequence>
<evidence type="ECO:0000313" key="7">
    <source>
        <dbReference type="EMBL" id="MFC1572878.1"/>
    </source>
</evidence>
<accession>A0ABV6YKN8</accession>
<keyword evidence="3" id="KW-0560">Oxidoreductase</keyword>
<dbReference type="EMBL" id="JBHPKH010000047">
    <property type="protein sequence ID" value="MFC1572878.1"/>
    <property type="molecule type" value="Genomic_DNA"/>
</dbReference>
<dbReference type="SUPFAM" id="SSF47240">
    <property type="entry name" value="Ferritin-like"/>
    <property type="match status" value="1"/>
</dbReference>
<feature type="domain" description="Ferritin-like diiron" evidence="6">
    <location>
        <begin position="1"/>
        <end position="145"/>
    </location>
</feature>
<dbReference type="InterPro" id="IPR012347">
    <property type="entry name" value="Ferritin-like"/>
</dbReference>
<dbReference type="EC" id="1.16.3.2" evidence="5"/>
<dbReference type="PANTHER" id="PTHR11431">
    <property type="entry name" value="FERRITIN"/>
    <property type="match status" value="1"/>
</dbReference>
<dbReference type="PROSITE" id="PS50905">
    <property type="entry name" value="FERRITIN_LIKE"/>
    <property type="match status" value="1"/>
</dbReference>
<comment type="similarity">
    <text evidence="5">Belongs to the ferritin family. Prokaryotic subfamily.</text>
</comment>
<dbReference type="PANTHER" id="PTHR11431:SF127">
    <property type="entry name" value="BACTERIAL NON-HEME FERRITIN"/>
    <property type="match status" value="1"/>
</dbReference>
<evidence type="ECO:0000256" key="5">
    <source>
        <dbReference type="RuleBase" id="RU361145"/>
    </source>
</evidence>
<comment type="caution">
    <text evidence="7">The sequence shown here is derived from an EMBL/GenBank/DDBJ whole genome shotgun (WGS) entry which is preliminary data.</text>
</comment>
<evidence type="ECO:0000259" key="6">
    <source>
        <dbReference type="PROSITE" id="PS50905"/>
    </source>
</evidence>
<dbReference type="InterPro" id="IPR009040">
    <property type="entry name" value="Ferritin-like_diiron"/>
</dbReference>
<comment type="function">
    <text evidence="5">Iron-storage protein.</text>
</comment>
<keyword evidence="4 5" id="KW-0408">Iron</keyword>
<evidence type="ECO:0000313" key="8">
    <source>
        <dbReference type="Proteomes" id="UP001593833"/>
    </source>
</evidence>
<dbReference type="InterPro" id="IPR008331">
    <property type="entry name" value="Ferritin_DPS_dom"/>
</dbReference>
<dbReference type="InterPro" id="IPR041719">
    <property type="entry name" value="Ferritin_prok"/>
</dbReference>
<evidence type="ECO:0000256" key="2">
    <source>
        <dbReference type="ARBA" id="ARBA00022723"/>
    </source>
</evidence>
<gene>
    <name evidence="7" type="ORF">ACFL6M_04685</name>
</gene>
<dbReference type="Proteomes" id="UP001593833">
    <property type="component" value="Unassembled WGS sequence"/>
</dbReference>
<name>A0ABV6YKN8_UNCEI</name>
<dbReference type="Gene3D" id="1.20.1260.10">
    <property type="match status" value="1"/>
</dbReference>
<evidence type="ECO:0000256" key="4">
    <source>
        <dbReference type="ARBA" id="ARBA00023004"/>
    </source>
</evidence>
<dbReference type="InterPro" id="IPR001519">
    <property type="entry name" value="Ferritin"/>
</dbReference>
<keyword evidence="5" id="KW-0963">Cytoplasm</keyword>
<protein>
    <recommendedName>
        <fullName evidence="5">Ferritin</fullName>
        <ecNumber evidence="5">1.16.3.2</ecNumber>
    </recommendedName>
</protein>
<organism evidence="7 8">
    <name type="scientific">Eiseniibacteriota bacterium</name>
    <dbReference type="NCBI Taxonomy" id="2212470"/>
    <lineage>
        <taxon>Bacteria</taxon>
        <taxon>Candidatus Eiseniibacteriota</taxon>
    </lineage>
</organism>
<comment type="catalytic activity">
    <reaction evidence="5">
        <text>4 Fe(2+) + O2 + 6 H2O = 4 iron(III) oxide-hydroxide + 12 H(+)</text>
        <dbReference type="Rhea" id="RHEA:11972"/>
        <dbReference type="ChEBI" id="CHEBI:15377"/>
        <dbReference type="ChEBI" id="CHEBI:15378"/>
        <dbReference type="ChEBI" id="CHEBI:15379"/>
        <dbReference type="ChEBI" id="CHEBI:29033"/>
        <dbReference type="ChEBI" id="CHEBI:78619"/>
        <dbReference type="EC" id="1.16.3.2"/>
    </reaction>
</comment>
<evidence type="ECO:0000256" key="1">
    <source>
        <dbReference type="ARBA" id="ARBA00022434"/>
    </source>
</evidence>
<dbReference type="CDD" id="cd01055">
    <property type="entry name" value="Nonheme_Ferritin"/>
    <property type="match status" value="1"/>
</dbReference>
<comment type="subcellular location">
    <subcellularLocation>
        <location evidence="5">Cytoplasm</location>
    </subcellularLocation>
</comment>
<dbReference type="Pfam" id="PF00210">
    <property type="entry name" value="Ferritin"/>
    <property type="match status" value="1"/>
</dbReference>
<evidence type="ECO:0000256" key="3">
    <source>
        <dbReference type="ARBA" id="ARBA00023002"/>
    </source>
</evidence>
<proteinExistence type="inferred from homology"/>
<dbReference type="InterPro" id="IPR009078">
    <property type="entry name" value="Ferritin-like_SF"/>
</dbReference>
<reference evidence="7 8" key="1">
    <citation type="submission" date="2024-09" db="EMBL/GenBank/DDBJ databases">
        <authorList>
            <person name="D'Angelo T."/>
        </authorList>
    </citation>
    <scope>NUCLEOTIDE SEQUENCE [LARGE SCALE GENOMIC DNA]</scope>
    <source>
        <strain evidence="7">SAG AM-320-E07</strain>
    </source>
</reference>
<keyword evidence="1 5" id="KW-0409">Iron storage</keyword>